<name>A0AA39MX52_ARMTA</name>
<gene>
    <name evidence="1" type="ORF">EV420DRAFT_1750784</name>
</gene>
<dbReference type="GeneID" id="85363890"/>
<sequence length="505" mass="57567">MPEVTSLETGGWRDGFSDCADSEFQVLAKMMVCYEVITSFTETGRAELTIKVPLQWVYTGQKPVIPSSLADTPCATLGIQGILIQLNTYLGMSHTLNTLCLSSLLEEYIKNNYDFGTAYGHLCMVWKTNNPSTIQDELHKLPWWVVDLKPWQLPNPISHAWMDEKDHINVWTPINGKEWPVPIPKDVDLCSIRIEMLNLGLEQKDGLREDLHVEEWKLDVPTIGRVYAWARVAIYLSGLGKPLRLKEGDLDSDQSWFRHAWTLQESPGIFLVYWQICRTVSTNSVDKVAGLAFPLRPQTIPAYHESGSLEDAWTALVNTMCSDMQAKLLFLYPEVGQGCKKWRPTWEQVMTDPLPKDVGCLGYVEYDDEKDEDWYEGSCIEKGLVQGSGAGSTEGGVQHGELVVEDAKGMLHIFKIIAAHQYLIPEDSYTLLGDTEPPKCWAVGQRLPEARFEKVSVFEITDREEARRLEDLDVLKELFYKSKFTRIHSFMADFWPWNLTFKNDI</sequence>
<reference evidence="1" key="1">
    <citation type="submission" date="2023-06" db="EMBL/GenBank/DDBJ databases">
        <authorList>
            <consortium name="Lawrence Berkeley National Laboratory"/>
            <person name="Ahrendt S."/>
            <person name="Sahu N."/>
            <person name="Indic B."/>
            <person name="Wong-Bajracharya J."/>
            <person name="Merenyi Z."/>
            <person name="Ke H.-M."/>
            <person name="Monk M."/>
            <person name="Kocsube S."/>
            <person name="Drula E."/>
            <person name="Lipzen A."/>
            <person name="Balint B."/>
            <person name="Henrissat B."/>
            <person name="Andreopoulos B."/>
            <person name="Martin F.M."/>
            <person name="Harder C.B."/>
            <person name="Rigling D."/>
            <person name="Ford K.L."/>
            <person name="Foster G.D."/>
            <person name="Pangilinan J."/>
            <person name="Papanicolaou A."/>
            <person name="Barry K."/>
            <person name="LaButti K."/>
            <person name="Viragh M."/>
            <person name="Koriabine M."/>
            <person name="Yan M."/>
            <person name="Riley R."/>
            <person name="Champramary S."/>
            <person name="Plett K.L."/>
            <person name="Tsai I.J."/>
            <person name="Slot J."/>
            <person name="Sipos G."/>
            <person name="Plett J."/>
            <person name="Nagy L.G."/>
            <person name="Grigoriev I.V."/>
        </authorList>
    </citation>
    <scope>NUCLEOTIDE SEQUENCE</scope>
    <source>
        <strain evidence="1">CCBAS 213</strain>
    </source>
</reference>
<keyword evidence="2" id="KW-1185">Reference proteome</keyword>
<organism evidence="1 2">
    <name type="scientific">Armillaria tabescens</name>
    <name type="common">Ringless honey mushroom</name>
    <name type="synonym">Agaricus tabescens</name>
    <dbReference type="NCBI Taxonomy" id="1929756"/>
    <lineage>
        <taxon>Eukaryota</taxon>
        <taxon>Fungi</taxon>
        <taxon>Dikarya</taxon>
        <taxon>Basidiomycota</taxon>
        <taxon>Agaricomycotina</taxon>
        <taxon>Agaricomycetes</taxon>
        <taxon>Agaricomycetidae</taxon>
        <taxon>Agaricales</taxon>
        <taxon>Marasmiineae</taxon>
        <taxon>Physalacriaceae</taxon>
        <taxon>Desarmillaria</taxon>
    </lineage>
</organism>
<evidence type="ECO:0000313" key="1">
    <source>
        <dbReference type="EMBL" id="KAK0449090.1"/>
    </source>
</evidence>
<dbReference type="RefSeq" id="XP_060326805.1">
    <property type="nucleotide sequence ID" value="XM_060480342.1"/>
</dbReference>
<evidence type="ECO:0000313" key="2">
    <source>
        <dbReference type="Proteomes" id="UP001175211"/>
    </source>
</evidence>
<comment type="caution">
    <text evidence="1">The sequence shown here is derived from an EMBL/GenBank/DDBJ whole genome shotgun (WGS) entry which is preliminary data.</text>
</comment>
<protein>
    <submittedName>
        <fullName evidence="1">Uncharacterized protein</fullName>
    </submittedName>
</protein>
<accession>A0AA39MX52</accession>
<proteinExistence type="predicted"/>
<dbReference type="AlphaFoldDB" id="A0AA39MX52"/>
<dbReference type="Proteomes" id="UP001175211">
    <property type="component" value="Unassembled WGS sequence"/>
</dbReference>
<dbReference type="EMBL" id="JAUEPS010000039">
    <property type="protein sequence ID" value="KAK0449090.1"/>
    <property type="molecule type" value="Genomic_DNA"/>
</dbReference>